<name>A0A1J5R4R7_9ZZZZ</name>
<evidence type="ECO:0000313" key="1">
    <source>
        <dbReference type="EMBL" id="OIQ86988.1"/>
    </source>
</evidence>
<proteinExistence type="predicted"/>
<gene>
    <name evidence="1" type="ORF">GALL_311460</name>
</gene>
<sequence>MFVSRAAVIAVVLLLPGLARAGEVTIAGTPVYVTREDCQALLTYQPSDDVTYHPGQDVHGNYVAPADLGGDAGVQLPERIEFPLMINPMNYTGVNKGTATTQPPYANTAVPVAQVTVDLKTGRTFLNGHPLDGEQDAMVRQACRGGGHR</sequence>
<organism evidence="1">
    <name type="scientific">mine drainage metagenome</name>
    <dbReference type="NCBI Taxonomy" id="410659"/>
    <lineage>
        <taxon>unclassified sequences</taxon>
        <taxon>metagenomes</taxon>
        <taxon>ecological metagenomes</taxon>
    </lineage>
</organism>
<dbReference type="AlphaFoldDB" id="A0A1J5R4R7"/>
<protein>
    <submittedName>
        <fullName evidence="1">Uncharacterized protein</fullName>
    </submittedName>
</protein>
<reference evidence="1" key="1">
    <citation type="submission" date="2016-10" db="EMBL/GenBank/DDBJ databases">
        <title>Sequence of Gallionella enrichment culture.</title>
        <authorList>
            <person name="Poehlein A."/>
            <person name="Muehling M."/>
            <person name="Daniel R."/>
        </authorList>
    </citation>
    <scope>NUCLEOTIDE SEQUENCE</scope>
</reference>
<accession>A0A1J5R4R7</accession>
<dbReference type="EMBL" id="MLJW01000447">
    <property type="protein sequence ID" value="OIQ86988.1"/>
    <property type="molecule type" value="Genomic_DNA"/>
</dbReference>
<comment type="caution">
    <text evidence="1">The sequence shown here is derived from an EMBL/GenBank/DDBJ whole genome shotgun (WGS) entry which is preliminary data.</text>
</comment>